<dbReference type="GO" id="GO:0005634">
    <property type="term" value="C:nucleus"/>
    <property type="evidence" value="ECO:0007669"/>
    <property type="project" value="TreeGrafter"/>
</dbReference>
<accession>A0A4V6THI4</accession>
<feature type="region of interest" description="Disordered" evidence="6">
    <location>
        <begin position="219"/>
        <end position="279"/>
    </location>
</feature>
<dbReference type="GO" id="GO:0006400">
    <property type="term" value="P:tRNA modification"/>
    <property type="evidence" value="ECO:0007669"/>
    <property type="project" value="TreeGrafter"/>
</dbReference>
<evidence type="ECO:0000256" key="5">
    <source>
        <dbReference type="ARBA" id="ARBA00023235"/>
    </source>
</evidence>
<dbReference type="SUPFAM" id="SSF55120">
    <property type="entry name" value="Pseudouridine synthase"/>
    <property type="match status" value="1"/>
</dbReference>
<keyword evidence="4" id="KW-0819">tRNA processing</keyword>
<feature type="compositionally biased region" description="Basic and acidic residues" evidence="6">
    <location>
        <begin position="354"/>
        <end position="364"/>
    </location>
</feature>
<dbReference type="PANTHER" id="PTHR13767:SF2">
    <property type="entry name" value="PSEUDOURIDYLATE SYNTHASE TRUB1"/>
    <property type="match status" value="1"/>
</dbReference>
<dbReference type="AlphaFoldDB" id="A0A4V6THI4"/>
<protein>
    <recommendedName>
        <fullName evidence="3">tRNA pseudouridine(55) synthase</fullName>
        <ecNumber evidence="3">5.4.99.25</ecNumber>
    </recommendedName>
</protein>
<evidence type="ECO:0000256" key="4">
    <source>
        <dbReference type="ARBA" id="ARBA00022694"/>
    </source>
</evidence>
<dbReference type="HAMAP" id="MF_01080">
    <property type="entry name" value="TruB_bact"/>
    <property type="match status" value="1"/>
</dbReference>
<dbReference type="InterPro" id="IPR014780">
    <property type="entry name" value="tRNA_psdUridine_synth_TruB"/>
</dbReference>
<feature type="compositionally biased region" description="Basic and acidic residues" evidence="6">
    <location>
        <begin position="233"/>
        <end position="254"/>
    </location>
</feature>
<feature type="region of interest" description="Disordered" evidence="6">
    <location>
        <begin position="354"/>
        <end position="381"/>
    </location>
</feature>
<proteinExistence type="inferred from homology"/>
<evidence type="ECO:0000256" key="2">
    <source>
        <dbReference type="ARBA" id="ARBA00008999"/>
    </source>
</evidence>
<dbReference type="GO" id="GO:0160148">
    <property type="term" value="F:tRNA pseudouridine(55) synthase activity"/>
    <property type="evidence" value="ECO:0007669"/>
    <property type="project" value="UniProtKB-EC"/>
</dbReference>
<evidence type="ECO:0000313" key="9">
    <source>
        <dbReference type="Proteomes" id="UP000308005"/>
    </source>
</evidence>
<evidence type="ECO:0000256" key="1">
    <source>
        <dbReference type="ARBA" id="ARBA00001166"/>
    </source>
</evidence>
<keyword evidence="5" id="KW-0413">Isomerase</keyword>
<feature type="region of interest" description="Disordered" evidence="6">
    <location>
        <begin position="38"/>
        <end position="59"/>
    </location>
</feature>
<dbReference type="Proteomes" id="UP000308005">
    <property type="component" value="Unassembled WGS sequence"/>
</dbReference>
<dbReference type="GO" id="GO:1990481">
    <property type="term" value="P:mRNA pseudouridine synthesis"/>
    <property type="evidence" value="ECO:0007669"/>
    <property type="project" value="TreeGrafter"/>
</dbReference>
<evidence type="ECO:0000256" key="6">
    <source>
        <dbReference type="SAM" id="MobiDB-lite"/>
    </source>
</evidence>
<evidence type="ECO:0000313" key="8">
    <source>
        <dbReference type="EMBL" id="THZ19301.1"/>
    </source>
</evidence>
<dbReference type="EMBL" id="QZBM01000215">
    <property type="protein sequence ID" value="THZ19301.1"/>
    <property type="molecule type" value="Genomic_DNA"/>
</dbReference>
<dbReference type="Gene3D" id="3.30.2350.10">
    <property type="entry name" value="Pseudouridine synthase"/>
    <property type="match status" value="1"/>
</dbReference>
<dbReference type="Pfam" id="PF01509">
    <property type="entry name" value="TruB_N"/>
    <property type="match status" value="1"/>
</dbReference>
<dbReference type="GO" id="GO:0003723">
    <property type="term" value="F:RNA binding"/>
    <property type="evidence" value="ECO:0007669"/>
    <property type="project" value="InterPro"/>
</dbReference>
<dbReference type="EC" id="5.4.99.25" evidence="3"/>
<evidence type="ECO:0000256" key="3">
    <source>
        <dbReference type="ARBA" id="ARBA00012787"/>
    </source>
</evidence>
<comment type="catalytic activity">
    <reaction evidence="1">
        <text>a uridine in mRNA = a pseudouridine in mRNA</text>
        <dbReference type="Rhea" id="RHEA:56644"/>
        <dbReference type="Rhea" id="RHEA-COMP:14658"/>
        <dbReference type="Rhea" id="RHEA-COMP:14659"/>
        <dbReference type="ChEBI" id="CHEBI:65314"/>
        <dbReference type="ChEBI" id="CHEBI:65315"/>
    </reaction>
</comment>
<comment type="caution">
    <text evidence="8">The sequence shown here is derived from an EMBL/GenBank/DDBJ whole genome shotgun (WGS) entry which is preliminary data.</text>
</comment>
<dbReference type="PANTHER" id="PTHR13767">
    <property type="entry name" value="TRNA-PSEUDOURIDINE SYNTHASE"/>
    <property type="match status" value="1"/>
</dbReference>
<dbReference type="InterPro" id="IPR002501">
    <property type="entry name" value="PsdUridine_synth_N"/>
</dbReference>
<evidence type="ECO:0000259" key="7">
    <source>
        <dbReference type="Pfam" id="PF01509"/>
    </source>
</evidence>
<sequence length="742" mass="79583">MTVHKPIATSSAQALRDLQGYLNPSKTFSPWIAAEKAKRDADAGNGKRRTRKQKQAVQVKLGHGGTLDPLATGVLVVGVGSGTKKLQGFLDCTKVYETVVVFGAASDTYDTEGKVVKRAPYQHVTKDMVEEALKKFRGEIMQKPPIFSALRVQGKRLYEYAREGKEVPIEIQERPVTVSQLDCVEWLEPGTHKYHWPEKEAEEEEKKVADKLLPQLPEKAQATAGQEAQPDTEDLKRKREGSDGPEAKKIKSEGAEAADQAPTVDADAPKEDRGPCPAPAARLRMTVSSGFYVRSLCHDLGAAVGSLGLMAALERSRQGEFELGRNVLEFEDLEKGEDVWGPKLTGLLAQWEKDHPEGQGDHRRISAKRQASPSAEKQRRRNSCEATLLEQVVESLGFLLDVSRVLSKLVEDLDVVLSVSVLDVLRSGQNLLLNGLKSTTAGVLGDEAVESGNSASSDVKTTTNGTVSTGLLIEVLDEGLLGTSTLIGDRLLGTLGEEFDGRVALDALILSSGLCVLGFGVNLGDEDVGFVGESVGELLPDRSKSLAVCKERHSLLTSTPRGGEGNNDILVTTNLGLESLVVQHLDVAGSDGLLLLLEASLLGDEGRETLEVSATVVVLGSIALSIEPLEGREALDTESTAQLLVGIGIDLCNVDSVLGKLEGRSKLFIDGSKSLAVATPGSEELDKRGLSRLENNVVKVLGHEVDDGRGGRSASQGERCDQSESHVCDMLLLLFNKKMAAA</sequence>
<feature type="domain" description="Pseudouridine synthase II N-terminal" evidence="7">
    <location>
        <begin position="58"/>
        <end position="189"/>
    </location>
</feature>
<gene>
    <name evidence="8" type="ORF">D6C91_05174</name>
</gene>
<comment type="similarity">
    <text evidence="2">Belongs to the pseudouridine synthase TruB family.</text>
</comment>
<organism evidence="8 9">
    <name type="scientific">Aureobasidium pullulans</name>
    <name type="common">Black yeast</name>
    <name type="synonym">Pullularia pullulans</name>
    <dbReference type="NCBI Taxonomy" id="5580"/>
    <lineage>
        <taxon>Eukaryota</taxon>
        <taxon>Fungi</taxon>
        <taxon>Dikarya</taxon>
        <taxon>Ascomycota</taxon>
        <taxon>Pezizomycotina</taxon>
        <taxon>Dothideomycetes</taxon>
        <taxon>Dothideomycetidae</taxon>
        <taxon>Dothideales</taxon>
        <taxon>Saccotheciaceae</taxon>
        <taxon>Aureobasidium</taxon>
    </lineage>
</organism>
<dbReference type="InterPro" id="IPR020103">
    <property type="entry name" value="PsdUridine_synth_cat_dom_sf"/>
</dbReference>
<reference evidence="8 9" key="1">
    <citation type="submission" date="2018-10" db="EMBL/GenBank/DDBJ databases">
        <title>Fifty Aureobasidium pullulans genomes reveal a recombining polyextremotolerant generalist.</title>
        <authorList>
            <person name="Gostincar C."/>
            <person name="Turk M."/>
            <person name="Zajc J."/>
            <person name="Gunde-Cimerman N."/>
        </authorList>
    </citation>
    <scope>NUCLEOTIDE SEQUENCE [LARGE SCALE GENOMIC DNA]</scope>
    <source>
        <strain evidence="8 9">EXF-3863</strain>
    </source>
</reference>
<name>A0A4V6THI4_AURPU</name>